<organism evidence="1 2">
    <name type="scientific">Cephalotus follicularis</name>
    <name type="common">Albany pitcher plant</name>
    <dbReference type="NCBI Taxonomy" id="3775"/>
    <lineage>
        <taxon>Eukaryota</taxon>
        <taxon>Viridiplantae</taxon>
        <taxon>Streptophyta</taxon>
        <taxon>Embryophyta</taxon>
        <taxon>Tracheophyta</taxon>
        <taxon>Spermatophyta</taxon>
        <taxon>Magnoliopsida</taxon>
        <taxon>eudicotyledons</taxon>
        <taxon>Gunneridae</taxon>
        <taxon>Pentapetalae</taxon>
        <taxon>rosids</taxon>
        <taxon>fabids</taxon>
        <taxon>Oxalidales</taxon>
        <taxon>Cephalotaceae</taxon>
        <taxon>Cephalotus</taxon>
    </lineage>
</organism>
<dbReference type="EMBL" id="BDDD01001517">
    <property type="protein sequence ID" value="GAV76695.1"/>
    <property type="molecule type" value="Genomic_DNA"/>
</dbReference>
<dbReference type="InterPro" id="IPR038985">
    <property type="entry name" value="OPRN-like"/>
</dbReference>
<reference evidence="2" key="1">
    <citation type="submission" date="2016-04" db="EMBL/GenBank/DDBJ databases">
        <title>Cephalotus genome sequencing.</title>
        <authorList>
            <person name="Fukushima K."/>
            <person name="Hasebe M."/>
            <person name="Fang X."/>
        </authorList>
    </citation>
    <scope>NUCLEOTIDE SEQUENCE [LARGE SCALE GENOMIC DNA]</scope>
    <source>
        <strain evidence="2">cv. St1</strain>
    </source>
</reference>
<evidence type="ECO:0008006" key="3">
    <source>
        <dbReference type="Google" id="ProtNLM"/>
    </source>
</evidence>
<name>A0A1Q3C8X8_CEPFO</name>
<gene>
    <name evidence="1" type="ORF">CFOL_v3_20168</name>
</gene>
<dbReference type="InterPro" id="IPR029159">
    <property type="entry name" value="CA109-like"/>
</dbReference>
<evidence type="ECO:0000313" key="2">
    <source>
        <dbReference type="Proteomes" id="UP000187406"/>
    </source>
</evidence>
<dbReference type="PANTHER" id="PTHR37904">
    <property type="entry name" value="OS10G0566900 PROTEIN"/>
    <property type="match status" value="1"/>
</dbReference>
<dbReference type="PANTHER" id="PTHR37904:SF2">
    <property type="entry name" value="OS10G0566900 PROTEIN"/>
    <property type="match status" value="1"/>
</dbReference>
<dbReference type="InParanoid" id="A0A1Q3C8X8"/>
<dbReference type="OrthoDB" id="2018540at2759"/>
<evidence type="ECO:0000313" key="1">
    <source>
        <dbReference type="EMBL" id="GAV76695.1"/>
    </source>
</evidence>
<dbReference type="FunCoup" id="A0A1Q3C8X8">
    <property type="interactions" value="1197"/>
</dbReference>
<dbReference type="Pfam" id="PF15011">
    <property type="entry name" value="CA109-like"/>
    <property type="match status" value="1"/>
</dbReference>
<dbReference type="AlphaFoldDB" id="A0A1Q3C8X8"/>
<keyword evidence="2" id="KW-1185">Reference proteome</keyword>
<accession>A0A1Q3C8X8</accession>
<comment type="caution">
    <text evidence="1">The sequence shown here is derived from an EMBL/GenBank/DDBJ whole genome shotgun (WGS) entry which is preliminary data.</text>
</comment>
<sequence>MDSIIKKYQQRFRKIRDEMEQWDQLQSRFISQFRNVSSIIQRLKVIQESKNYGSLSCVGGIEDAVLQKQMESLQTFFLSMKNTLNDFHVIVLSLEKICRDSKQLVKGGSSQPTMKQMQQRIGVKPSLQACVNGLMLLHEMHHSEYLLKLSLFSALSALTLKPSNSDLGALQQLLVDQPNIPKEEVQFIFDIIFAEEIQ</sequence>
<proteinExistence type="predicted"/>
<dbReference type="Proteomes" id="UP000187406">
    <property type="component" value="Unassembled WGS sequence"/>
</dbReference>
<dbReference type="STRING" id="3775.A0A1Q3C8X8"/>
<protein>
    <recommendedName>
        <fullName evidence="3">Casein Kinase 2 substrate</fullName>
    </recommendedName>
</protein>